<proteinExistence type="predicted"/>
<evidence type="ECO:0000313" key="1">
    <source>
        <dbReference type="EMBL" id="KVX02631.1"/>
    </source>
</evidence>
<dbReference type="EMBL" id="LRDC01000011">
    <property type="protein sequence ID" value="KVX02631.1"/>
    <property type="molecule type" value="Genomic_DNA"/>
</dbReference>
<dbReference type="Proteomes" id="UP000055702">
    <property type="component" value="Unassembled WGS sequence"/>
</dbReference>
<sequence length="81" mass="8926">MTIKDLIEAVPERAIILSPLLQDTEFGARIGKGKQVDKAKAPNRNGFLHGSRKHLDYGTEINSLKCISLLAYVATTFISIK</sequence>
<name>A0A106C1Q2_SHEFR</name>
<protein>
    <submittedName>
        <fullName evidence="1">Uncharacterized protein</fullName>
    </submittedName>
</protein>
<dbReference type="AlphaFoldDB" id="A0A106C1Q2"/>
<reference evidence="1 2" key="1">
    <citation type="submission" date="2016-01" db="EMBL/GenBank/DDBJ databases">
        <title>Draft genome of the antarctic isolate Shewanella frigidimarina Ag06-30.</title>
        <authorList>
            <person name="Parmeciano Di Noto G."/>
            <person name="Vazquez S."/>
            <person name="Mac Cormack W."/>
            <person name="Iriarte A."/>
            <person name="Quiroga C."/>
        </authorList>
    </citation>
    <scope>NUCLEOTIDE SEQUENCE [LARGE SCALE GENOMIC DNA]</scope>
    <source>
        <strain evidence="1 2">Ag06-30</strain>
    </source>
</reference>
<accession>A0A106C1Q2</accession>
<gene>
    <name evidence="1" type="ORF">AWJ07_13060</name>
</gene>
<organism evidence="1">
    <name type="scientific">Shewanella frigidimarina</name>
    <dbReference type="NCBI Taxonomy" id="56812"/>
    <lineage>
        <taxon>Bacteria</taxon>
        <taxon>Pseudomonadati</taxon>
        <taxon>Pseudomonadota</taxon>
        <taxon>Gammaproteobacteria</taxon>
        <taxon>Alteromonadales</taxon>
        <taxon>Shewanellaceae</taxon>
        <taxon>Shewanella</taxon>
    </lineage>
</organism>
<evidence type="ECO:0000313" key="2">
    <source>
        <dbReference type="Proteomes" id="UP000055702"/>
    </source>
</evidence>
<comment type="caution">
    <text evidence="1">The sequence shown here is derived from an EMBL/GenBank/DDBJ whole genome shotgun (WGS) entry which is preliminary data.</text>
</comment>
<dbReference type="RefSeq" id="WP_059745052.1">
    <property type="nucleotide sequence ID" value="NZ_LRDC01000011.1"/>
</dbReference>